<organism evidence="2 3">
    <name type="scientific">Stenotrophobium rhamnosiphilum</name>
    <dbReference type="NCBI Taxonomy" id="2029166"/>
    <lineage>
        <taxon>Bacteria</taxon>
        <taxon>Pseudomonadati</taxon>
        <taxon>Pseudomonadota</taxon>
        <taxon>Gammaproteobacteria</taxon>
        <taxon>Nevskiales</taxon>
        <taxon>Nevskiaceae</taxon>
        <taxon>Stenotrophobium</taxon>
    </lineage>
</organism>
<dbReference type="PANTHER" id="PTHR46825:SF9">
    <property type="entry name" value="BETA-LACTAMASE-RELATED DOMAIN-CONTAINING PROTEIN"/>
    <property type="match status" value="1"/>
</dbReference>
<keyword evidence="3" id="KW-1185">Reference proteome</keyword>
<dbReference type="Proteomes" id="UP000244248">
    <property type="component" value="Unassembled WGS sequence"/>
</dbReference>
<dbReference type="Gene3D" id="3.40.710.10">
    <property type="entry name" value="DD-peptidase/beta-lactamase superfamily"/>
    <property type="match status" value="1"/>
</dbReference>
<accession>A0A2T5MKJ6</accession>
<evidence type="ECO:0000313" key="2">
    <source>
        <dbReference type="EMBL" id="PTU33084.1"/>
    </source>
</evidence>
<dbReference type="SUPFAM" id="SSF56601">
    <property type="entry name" value="beta-lactamase/transpeptidase-like"/>
    <property type="match status" value="1"/>
</dbReference>
<comment type="caution">
    <text evidence="2">The sequence shown here is derived from an EMBL/GenBank/DDBJ whole genome shotgun (WGS) entry which is preliminary data.</text>
</comment>
<dbReference type="Pfam" id="PF00144">
    <property type="entry name" value="Beta-lactamase"/>
    <property type="match status" value="1"/>
</dbReference>
<evidence type="ECO:0000313" key="3">
    <source>
        <dbReference type="Proteomes" id="UP000244248"/>
    </source>
</evidence>
<protein>
    <submittedName>
        <fullName evidence="2">Serine hydrolase</fullName>
    </submittedName>
</protein>
<name>A0A2T5MKJ6_9GAMM</name>
<dbReference type="PANTHER" id="PTHR46825">
    <property type="entry name" value="D-ALANYL-D-ALANINE-CARBOXYPEPTIDASE/ENDOPEPTIDASE AMPH"/>
    <property type="match status" value="1"/>
</dbReference>
<gene>
    <name evidence="2" type="ORF">CJD38_02975</name>
</gene>
<dbReference type="EMBL" id="QANS01000001">
    <property type="protein sequence ID" value="PTU33084.1"/>
    <property type="molecule type" value="Genomic_DNA"/>
</dbReference>
<evidence type="ECO:0000259" key="1">
    <source>
        <dbReference type="Pfam" id="PF00144"/>
    </source>
</evidence>
<reference evidence="2 3" key="1">
    <citation type="submission" date="2018-04" db="EMBL/GenBank/DDBJ databases">
        <title>Novel species isolated from glacier.</title>
        <authorList>
            <person name="Liu Q."/>
            <person name="Xin Y.-H."/>
        </authorList>
    </citation>
    <scope>NUCLEOTIDE SEQUENCE [LARGE SCALE GENOMIC DNA]</scope>
    <source>
        <strain evidence="2 3">GT1R17</strain>
    </source>
</reference>
<proteinExistence type="predicted"/>
<sequence>MSRMKTNTINKRLDEIFQPWNKSDAPGLIVGVASKGQAIYRRGFGLASIEHATANTPQTRMRIGSTSKHFTSLAALLLAEQGKLDIDAAVRTYLPELKGVAGDATLREMMLHTSGLRDPYDLPSLLLHRGYPHMVSDGAGLELSQRFTSKNYEPGERMVYCNNGYHLLSKVVERVSGESLGVFLKKHILDPLNMADTELLPSDLRITPGIATLHLPQPDGSYVRGIYPSAELLGSGGMVSSIDDMLKWLAHLRGEKKVGSKRSWKQMLEKPRYTSGATGDYCLGLTREFYRGVEIIHHAGAVLGGTCQMLTVPEHALDIIIMCNRMDGSAPALALKVIDAVLDKSALEAPNNPLPAKKWKALHGYWYSSRSHRVFGVQAHPQAGNPEPVLALSIHNAVSGVLKKSGNRLAINNPGHGVVELHLPKTLSKNLKTLDFSDSGHRERCVRLPQKVANAQQVFKGLIGRYRYDELDTEVAITLEDGTFYLDLLPIYGKCRFKLEAWSDEVLGGSLVGTSFIPLPANLTLAIERKAGKVTGLWLNNLRTRNLWLERCG</sequence>
<dbReference type="InterPro" id="IPR001466">
    <property type="entry name" value="Beta-lactam-related"/>
</dbReference>
<dbReference type="InterPro" id="IPR050491">
    <property type="entry name" value="AmpC-like"/>
</dbReference>
<dbReference type="GO" id="GO:0016787">
    <property type="term" value="F:hydrolase activity"/>
    <property type="evidence" value="ECO:0007669"/>
    <property type="project" value="UniProtKB-KW"/>
</dbReference>
<keyword evidence="2" id="KW-0378">Hydrolase</keyword>
<dbReference type="AlphaFoldDB" id="A0A2T5MKJ6"/>
<feature type="domain" description="Beta-lactamase-related" evidence="1">
    <location>
        <begin position="20"/>
        <end position="332"/>
    </location>
</feature>
<dbReference type="InterPro" id="IPR012338">
    <property type="entry name" value="Beta-lactam/transpept-like"/>
</dbReference>